<dbReference type="AlphaFoldDB" id="A0A6G1GSI9"/>
<evidence type="ECO:0000313" key="1">
    <source>
        <dbReference type="EMBL" id="KAF1983946.1"/>
    </source>
</evidence>
<proteinExistence type="predicted"/>
<dbReference type="Proteomes" id="UP000800041">
    <property type="component" value="Unassembled WGS sequence"/>
</dbReference>
<organism evidence="1 2">
    <name type="scientific">Aulographum hederae CBS 113979</name>
    <dbReference type="NCBI Taxonomy" id="1176131"/>
    <lineage>
        <taxon>Eukaryota</taxon>
        <taxon>Fungi</taxon>
        <taxon>Dikarya</taxon>
        <taxon>Ascomycota</taxon>
        <taxon>Pezizomycotina</taxon>
        <taxon>Dothideomycetes</taxon>
        <taxon>Pleosporomycetidae</taxon>
        <taxon>Aulographales</taxon>
        <taxon>Aulographaceae</taxon>
    </lineage>
</organism>
<accession>A0A6G1GSI9</accession>
<sequence>MGTTSSFADFPSVPRQLCSFNANARVHTEGGRRFQWNVGITEDVLFVHNPHAVVRLFTTSKSFRLVSLHRRTFPSSTLPDNAMSADRQGLRELRKLRIHPVSTFFESWHKGGRVSPSSTLIMMKAVFGTVLHSWLNLPVFSTPQTGCHASKDTFSLACPPR</sequence>
<reference evidence="1" key="1">
    <citation type="journal article" date="2020" name="Stud. Mycol.">
        <title>101 Dothideomycetes genomes: a test case for predicting lifestyles and emergence of pathogens.</title>
        <authorList>
            <person name="Haridas S."/>
            <person name="Albert R."/>
            <person name="Binder M."/>
            <person name="Bloem J."/>
            <person name="Labutti K."/>
            <person name="Salamov A."/>
            <person name="Andreopoulos B."/>
            <person name="Baker S."/>
            <person name="Barry K."/>
            <person name="Bills G."/>
            <person name="Bluhm B."/>
            <person name="Cannon C."/>
            <person name="Castanera R."/>
            <person name="Culley D."/>
            <person name="Daum C."/>
            <person name="Ezra D."/>
            <person name="Gonzalez J."/>
            <person name="Henrissat B."/>
            <person name="Kuo A."/>
            <person name="Liang C."/>
            <person name="Lipzen A."/>
            <person name="Lutzoni F."/>
            <person name="Magnuson J."/>
            <person name="Mondo S."/>
            <person name="Nolan M."/>
            <person name="Ohm R."/>
            <person name="Pangilinan J."/>
            <person name="Park H.-J."/>
            <person name="Ramirez L."/>
            <person name="Alfaro M."/>
            <person name="Sun H."/>
            <person name="Tritt A."/>
            <person name="Yoshinaga Y."/>
            <person name="Zwiers L.-H."/>
            <person name="Turgeon B."/>
            <person name="Goodwin S."/>
            <person name="Spatafora J."/>
            <person name="Crous P."/>
            <person name="Grigoriev I."/>
        </authorList>
    </citation>
    <scope>NUCLEOTIDE SEQUENCE</scope>
    <source>
        <strain evidence="1">CBS 113979</strain>
    </source>
</reference>
<keyword evidence="2" id="KW-1185">Reference proteome</keyword>
<dbReference type="EMBL" id="ML977171">
    <property type="protein sequence ID" value="KAF1983946.1"/>
    <property type="molecule type" value="Genomic_DNA"/>
</dbReference>
<evidence type="ECO:0000313" key="2">
    <source>
        <dbReference type="Proteomes" id="UP000800041"/>
    </source>
</evidence>
<name>A0A6G1GSI9_9PEZI</name>
<gene>
    <name evidence="1" type="ORF">K402DRAFT_396137</name>
</gene>
<protein>
    <submittedName>
        <fullName evidence="1">Uncharacterized protein</fullName>
    </submittedName>
</protein>